<dbReference type="Pfam" id="PF00126">
    <property type="entry name" value="HTH_1"/>
    <property type="match status" value="1"/>
</dbReference>
<evidence type="ECO:0000259" key="5">
    <source>
        <dbReference type="PROSITE" id="PS50931"/>
    </source>
</evidence>
<evidence type="ECO:0000256" key="2">
    <source>
        <dbReference type="ARBA" id="ARBA00023015"/>
    </source>
</evidence>
<dbReference type="EMBL" id="MCGQ01000006">
    <property type="protein sequence ID" value="OXY99235.1"/>
    <property type="molecule type" value="Genomic_DNA"/>
</dbReference>
<dbReference type="GO" id="GO:0003700">
    <property type="term" value="F:DNA-binding transcription factor activity"/>
    <property type="evidence" value="ECO:0007669"/>
    <property type="project" value="InterPro"/>
</dbReference>
<dbReference type="PROSITE" id="PS50931">
    <property type="entry name" value="HTH_LYSR"/>
    <property type="match status" value="1"/>
</dbReference>
<dbReference type="InterPro" id="IPR036388">
    <property type="entry name" value="WH-like_DNA-bd_sf"/>
</dbReference>
<gene>
    <name evidence="6" type="ORF">BEK98_03830</name>
</gene>
<dbReference type="InterPro" id="IPR005119">
    <property type="entry name" value="LysR_subst-bd"/>
</dbReference>
<dbReference type="PANTHER" id="PTHR30537">
    <property type="entry name" value="HTH-TYPE TRANSCRIPTIONAL REGULATOR"/>
    <property type="match status" value="1"/>
</dbReference>
<evidence type="ECO:0000256" key="3">
    <source>
        <dbReference type="ARBA" id="ARBA00023125"/>
    </source>
</evidence>
<sequence>MRADDLRYLLAVARTGRLVAAADALGVDHTTVSRRIATLEKSIGLRLVERGTEGWALTDIGRAVSENARAIEEAVHRVVDTVAGQDVPSLRGTVRVSAPDGIGTVFVTPALVRLRRRHPQLQVELVTATRQLALRPSGFDLALVIGVPSSGRLVTEHLTDYTLGLYASDGYLARNGRPESVAELREHPLVFYIESMLQVGDLDMERHLPGVSPAFSSTNVFAQLEATEQGAGIGVLPAFLARRSRLCRLLDDEIDIRLPITLAVRREAVAHPAVRALWNALRHEVAERGAELIPERTPGGPRLSA</sequence>
<keyword evidence="3" id="KW-0238">DNA-binding</keyword>
<dbReference type="SUPFAM" id="SSF53850">
    <property type="entry name" value="Periplasmic binding protein-like II"/>
    <property type="match status" value="1"/>
</dbReference>
<dbReference type="InterPro" id="IPR000847">
    <property type="entry name" value="LysR_HTH_N"/>
</dbReference>
<dbReference type="Pfam" id="PF03466">
    <property type="entry name" value="LysR_substrate"/>
    <property type="match status" value="1"/>
</dbReference>
<dbReference type="Proteomes" id="UP000215483">
    <property type="component" value="Unassembled WGS sequence"/>
</dbReference>
<evidence type="ECO:0000256" key="4">
    <source>
        <dbReference type="ARBA" id="ARBA00023163"/>
    </source>
</evidence>
<keyword evidence="4" id="KW-0804">Transcription</keyword>
<protein>
    <submittedName>
        <fullName evidence="6">LysR family transcriptional regulator</fullName>
    </submittedName>
</protein>
<dbReference type="Gene3D" id="3.40.190.290">
    <property type="match status" value="1"/>
</dbReference>
<evidence type="ECO:0000256" key="1">
    <source>
        <dbReference type="ARBA" id="ARBA00009437"/>
    </source>
</evidence>
<reference evidence="6 7" key="1">
    <citation type="submission" date="2016-07" db="EMBL/GenBank/DDBJ databases">
        <title>Draft genome of Streptomyces diastatochromogenes.</title>
        <authorList>
            <person name="Podduturi R."/>
            <person name="Lukassen M.B."/>
            <person name="Clausen N."/>
            <person name="Nielsen J.L."/>
            <person name="Jorgensen N.O."/>
        </authorList>
    </citation>
    <scope>NUCLEOTIDE SEQUENCE [LARGE SCALE GENOMIC DNA]</scope>
    <source>
        <strain evidence="6 7">DSM 40608</strain>
    </source>
</reference>
<dbReference type="InterPro" id="IPR036390">
    <property type="entry name" value="WH_DNA-bd_sf"/>
</dbReference>
<keyword evidence="7" id="KW-1185">Reference proteome</keyword>
<dbReference type="GO" id="GO:0006351">
    <property type="term" value="P:DNA-templated transcription"/>
    <property type="evidence" value="ECO:0007669"/>
    <property type="project" value="TreeGrafter"/>
</dbReference>
<dbReference type="Gene3D" id="1.10.10.10">
    <property type="entry name" value="Winged helix-like DNA-binding domain superfamily/Winged helix DNA-binding domain"/>
    <property type="match status" value="1"/>
</dbReference>
<dbReference type="InterPro" id="IPR058163">
    <property type="entry name" value="LysR-type_TF_proteobact-type"/>
</dbReference>
<comment type="similarity">
    <text evidence="1">Belongs to the LysR transcriptional regulatory family.</text>
</comment>
<accession>A0A233SUB3</accession>
<dbReference type="AlphaFoldDB" id="A0A233SUB3"/>
<dbReference type="GO" id="GO:0043565">
    <property type="term" value="F:sequence-specific DNA binding"/>
    <property type="evidence" value="ECO:0007669"/>
    <property type="project" value="TreeGrafter"/>
</dbReference>
<evidence type="ECO:0000313" key="7">
    <source>
        <dbReference type="Proteomes" id="UP000215483"/>
    </source>
</evidence>
<name>A0A233SUB3_STRDA</name>
<evidence type="ECO:0000313" key="6">
    <source>
        <dbReference type="EMBL" id="OXY99235.1"/>
    </source>
</evidence>
<dbReference type="PANTHER" id="PTHR30537:SF3">
    <property type="entry name" value="TRANSCRIPTIONAL REGULATORY PROTEIN"/>
    <property type="match status" value="1"/>
</dbReference>
<organism evidence="6 7">
    <name type="scientific">Streptomyces diastatochromogenes</name>
    <dbReference type="NCBI Taxonomy" id="42236"/>
    <lineage>
        <taxon>Bacteria</taxon>
        <taxon>Bacillati</taxon>
        <taxon>Actinomycetota</taxon>
        <taxon>Actinomycetes</taxon>
        <taxon>Kitasatosporales</taxon>
        <taxon>Streptomycetaceae</taxon>
        <taxon>Streptomyces</taxon>
    </lineage>
</organism>
<keyword evidence="2" id="KW-0805">Transcription regulation</keyword>
<proteinExistence type="inferred from homology"/>
<comment type="caution">
    <text evidence="6">The sequence shown here is derived from an EMBL/GenBank/DDBJ whole genome shotgun (WGS) entry which is preliminary data.</text>
</comment>
<dbReference type="SUPFAM" id="SSF46785">
    <property type="entry name" value="Winged helix' DNA-binding domain"/>
    <property type="match status" value="1"/>
</dbReference>
<feature type="domain" description="HTH lysR-type" evidence="5">
    <location>
        <begin position="1"/>
        <end position="58"/>
    </location>
</feature>